<keyword evidence="2" id="KW-1185">Reference proteome</keyword>
<evidence type="ECO:0000313" key="2">
    <source>
        <dbReference type="Proteomes" id="UP001056386"/>
    </source>
</evidence>
<evidence type="ECO:0000313" key="1">
    <source>
        <dbReference type="EMBL" id="USS42765.1"/>
    </source>
</evidence>
<dbReference type="EMBL" id="CP099583">
    <property type="protein sequence ID" value="USS42765.1"/>
    <property type="molecule type" value="Genomic_DNA"/>
</dbReference>
<reference evidence="1" key="1">
    <citation type="submission" date="2022-06" db="EMBL/GenBank/DDBJ databases">
        <title>Draft genome sequence of Burkholderia glumae strain GR20004 isolated from rice panicle showing bacterial panicle blight.</title>
        <authorList>
            <person name="Choi S.Y."/>
            <person name="Lee Y.H."/>
        </authorList>
    </citation>
    <scope>NUCLEOTIDE SEQUENCE</scope>
    <source>
        <strain evidence="1">GR20004</strain>
    </source>
</reference>
<dbReference type="RefSeq" id="WP_017922367.1">
    <property type="nucleotide sequence ID" value="NZ_CP099583.1"/>
</dbReference>
<dbReference type="Proteomes" id="UP001056386">
    <property type="component" value="Chromosome 2"/>
</dbReference>
<gene>
    <name evidence="1" type="ORF">NFI99_11340</name>
</gene>
<organism evidence="1 2">
    <name type="scientific">Burkholderia glumae</name>
    <name type="common">Pseudomonas glumae</name>
    <dbReference type="NCBI Taxonomy" id="337"/>
    <lineage>
        <taxon>Bacteria</taxon>
        <taxon>Pseudomonadati</taxon>
        <taxon>Pseudomonadota</taxon>
        <taxon>Betaproteobacteria</taxon>
        <taxon>Burkholderiales</taxon>
        <taxon>Burkholderiaceae</taxon>
        <taxon>Burkholderia</taxon>
    </lineage>
</organism>
<name>A0ABY5B6U6_BURGL</name>
<proteinExistence type="predicted"/>
<evidence type="ECO:0008006" key="3">
    <source>
        <dbReference type="Google" id="ProtNLM"/>
    </source>
</evidence>
<sequence length="90" mass="9987">MSDLQNAARALAAVRKVLIHGNADGVTLRERAAVGADPWLAHRNWEEQSVREACWLTVVRFLPDDLQQHLVELGLVEFSLAGELVDEQGN</sequence>
<protein>
    <recommendedName>
        <fullName evidence="3">Bacteriophage protein</fullName>
    </recommendedName>
</protein>
<accession>A0ABY5B6U6</accession>